<feature type="compositionally biased region" description="Low complexity" evidence="1">
    <location>
        <begin position="153"/>
        <end position="163"/>
    </location>
</feature>
<dbReference type="OrthoDB" id="2804493at2759"/>
<feature type="region of interest" description="Disordered" evidence="1">
    <location>
        <begin position="321"/>
        <end position="361"/>
    </location>
</feature>
<gene>
    <name evidence="4" type="ORF">FOMPIDRAFT_1023038</name>
</gene>
<keyword evidence="2" id="KW-1133">Transmembrane helix</keyword>
<dbReference type="Proteomes" id="UP000015241">
    <property type="component" value="Unassembled WGS sequence"/>
</dbReference>
<proteinExistence type="predicted"/>
<evidence type="ECO:0008006" key="6">
    <source>
        <dbReference type="Google" id="ProtNLM"/>
    </source>
</evidence>
<evidence type="ECO:0000256" key="1">
    <source>
        <dbReference type="SAM" id="MobiDB-lite"/>
    </source>
</evidence>
<dbReference type="InParanoid" id="S8FKX5"/>
<feature type="region of interest" description="Disordered" evidence="1">
    <location>
        <begin position="88"/>
        <end position="163"/>
    </location>
</feature>
<protein>
    <recommendedName>
        <fullName evidence="6">Proteophosphoglycan ppg4</fullName>
    </recommendedName>
</protein>
<feature type="region of interest" description="Disordered" evidence="1">
    <location>
        <begin position="668"/>
        <end position="777"/>
    </location>
</feature>
<feature type="compositionally biased region" description="Polar residues" evidence="1">
    <location>
        <begin position="724"/>
        <end position="748"/>
    </location>
</feature>
<name>S8FKX5_FOMSC</name>
<feature type="compositionally biased region" description="Polar residues" evidence="1">
    <location>
        <begin position="692"/>
        <end position="701"/>
    </location>
</feature>
<feature type="region of interest" description="Disordered" evidence="1">
    <location>
        <begin position="373"/>
        <end position="441"/>
    </location>
</feature>
<keyword evidence="2" id="KW-0472">Membrane</keyword>
<dbReference type="STRING" id="743788.S8FKX5"/>
<keyword evidence="5" id="KW-1185">Reference proteome</keyword>
<feature type="chain" id="PRO_5004551512" description="Proteophosphoglycan ppg4" evidence="3">
    <location>
        <begin position="38"/>
        <end position="810"/>
    </location>
</feature>
<sequence length="810" mass="84188">MPSSSGVRSGACCERCRSVKLTLVTLSLVWAATPACAAPAATLDVVARDGSGDMANAGPGAVAVWIPIVGVALFVFATAVAYYMRKRSTSTSSRTATRTATTTSQTSSNQSLLGRMRAWSSRPVTVPGVQPRELTAEQLAGTTRRNNRRRRPNSTASARSTRSLPLYMKEPGEQEVVVFRGGDDYNSESANALLSPVQEGATPDTRASRRDSVSSLAEPETPLLENAMPLTRARTADPSFPPAVPMRTISVRPSMDTIGGTSTDSPALSEDQHDFERERGPAPAYRESISVDQDSGVAFDDLTDAGHGDSARVSTVTTAATAITDNAPEPDRPSAQRGSIGTLRRPHIFGRGESSSGSGSALSVPRLLSLFNPNRPNPNEVEGLPRLSDGEPLPATPPSPVIPRHRARGATVATPPGSPRPGSSGSPYRTHRPSHSGSTSALSAMFRTRSNTSGTGLGAALTSPSTLSVHSISAPLTHTVVRTELMYPRAGPTPEQMKLLASVESFQRFGVPYGPDAIAFASSSRVDLLTPPPVFEEVVGQGSAGEGEADAAALRTSTEEAAHFAQDHSPASSPASSPEPSPLPPAAEPVIAGPTSTSQEASPLGAPSPETVAADTPGEEAPSEALAPEEPQPKGPPTLSPYLPTQVSPAQPAEPLTADVVKKILRPLAPPPSSFKVAPAEATPGSARPGSRASSYMTFATAQEGESVPPTPAADAEDHEVHSENTPYASSPSTPKNVLQSLPDTDATTLRDDDGSKTEDAETKMEEAPVASTSSKVAYRKSLDTTSIVLPPAQTEAPPVVAAQSEAVVV</sequence>
<evidence type="ECO:0000313" key="4">
    <source>
        <dbReference type="EMBL" id="EPT02021.1"/>
    </source>
</evidence>
<evidence type="ECO:0000313" key="5">
    <source>
        <dbReference type="Proteomes" id="UP000015241"/>
    </source>
</evidence>
<accession>S8FKX5</accession>
<dbReference type="EMBL" id="KE504138">
    <property type="protein sequence ID" value="EPT02021.1"/>
    <property type="molecule type" value="Genomic_DNA"/>
</dbReference>
<organism evidence="4 5">
    <name type="scientific">Fomitopsis schrenkii</name>
    <name type="common">Brown rot fungus</name>
    <dbReference type="NCBI Taxonomy" id="2126942"/>
    <lineage>
        <taxon>Eukaryota</taxon>
        <taxon>Fungi</taxon>
        <taxon>Dikarya</taxon>
        <taxon>Basidiomycota</taxon>
        <taxon>Agaricomycotina</taxon>
        <taxon>Agaricomycetes</taxon>
        <taxon>Polyporales</taxon>
        <taxon>Fomitopsis</taxon>
    </lineage>
</organism>
<dbReference type="HOGENOM" id="CLU_020538_0_0_1"/>
<feature type="compositionally biased region" description="Low complexity" evidence="1">
    <location>
        <begin position="351"/>
        <end position="361"/>
    </location>
</feature>
<feature type="region of interest" description="Disordered" evidence="1">
    <location>
        <begin position="539"/>
        <end position="655"/>
    </location>
</feature>
<evidence type="ECO:0000256" key="3">
    <source>
        <dbReference type="SAM" id="SignalP"/>
    </source>
</evidence>
<evidence type="ECO:0000256" key="2">
    <source>
        <dbReference type="SAM" id="Phobius"/>
    </source>
</evidence>
<dbReference type="AlphaFoldDB" id="S8FKX5"/>
<keyword evidence="2" id="KW-0812">Transmembrane</keyword>
<feature type="region of interest" description="Disordered" evidence="1">
    <location>
        <begin position="194"/>
        <end position="218"/>
    </location>
</feature>
<feature type="compositionally biased region" description="Basic and acidic residues" evidence="1">
    <location>
        <begin position="749"/>
        <end position="767"/>
    </location>
</feature>
<keyword evidence="3" id="KW-0732">Signal</keyword>
<feature type="signal peptide" evidence="3">
    <location>
        <begin position="1"/>
        <end position="37"/>
    </location>
</feature>
<feature type="compositionally biased region" description="Low complexity" evidence="1">
    <location>
        <begin position="89"/>
        <end position="111"/>
    </location>
</feature>
<dbReference type="eggNOG" id="ENOG502SGVG">
    <property type="taxonomic scope" value="Eukaryota"/>
</dbReference>
<feature type="compositionally biased region" description="Basic and acidic residues" evidence="1">
    <location>
        <begin position="557"/>
        <end position="566"/>
    </location>
</feature>
<feature type="transmembrane region" description="Helical" evidence="2">
    <location>
        <begin position="61"/>
        <end position="84"/>
    </location>
</feature>
<reference evidence="4 5" key="1">
    <citation type="journal article" date="2012" name="Science">
        <title>The Paleozoic origin of enzymatic lignin decomposition reconstructed from 31 fungal genomes.</title>
        <authorList>
            <person name="Floudas D."/>
            <person name="Binder M."/>
            <person name="Riley R."/>
            <person name="Barry K."/>
            <person name="Blanchette R.A."/>
            <person name="Henrissat B."/>
            <person name="Martinez A.T."/>
            <person name="Otillar R."/>
            <person name="Spatafora J.W."/>
            <person name="Yadav J.S."/>
            <person name="Aerts A."/>
            <person name="Benoit I."/>
            <person name="Boyd A."/>
            <person name="Carlson A."/>
            <person name="Copeland A."/>
            <person name="Coutinho P.M."/>
            <person name="de Vries R.P."/>
            <person name="Ferreira P."/>
            <person name="Findley K."/>
            <person name="Foster B."/>
            <person name="Gaskell J."/>
            <person name="Glotzer D."/>
            <person name="Gorecki P."/>
            <person name="Heitman J."/>
            <person name="Hesse C."/>
            <person name="Hori C."/>
            <person name="Igarashi K."/>
            <person name="Jurgens J.A."/>
            <person name="Kallen N."/>
            <person name="Kersten P."/>
            <person name="Kohler A."/>
            <person name="Kuees U."/>
            <person name="Kumar T.K.A."/>
            <person name="Kuo A."/>
            <person name="LaButti K."/>
            <person name="Larrondo L.F."/>
            <person name="Lindquist E."/>
            <person name="Ling A."/>
            <person name="Lombard V."/>
            <person name="Lucas S."/>
            <person name="Lundell T."/>
            <person name="Martin R."/>
            <person name="McLaughlin D.J."/>
            <person name="Morgenstern I."/>
            <person name="Morin E."/>
            <person name="Murat C."/>
            <person name="Nagy L.G."/>
            <person name="Nolan M."/>
            <person name="Ohm R.A."/>
            <person name="Patyshakuliyeva A."/>
            <person name="Rokas A."/>
            <person name="Ruiz-Duenas F.J."/>
            <person name="Sabat G."/>
            <person name="Salamov A."/>
            <person name="Samejima M."/>
            <person name="Schmutz J."/>
            <person name="Slot J.C."/>
            <person name="St John F."/>
            <person name="Stenlid J."/>
            <person name="Sun H."/>
            <person name="Sun S."/>
            <person name="Syed K."/>
            <person name="Tsang A."/>
            <person name="Wiebenga A."/>
            <person name="Young D."/>
            <person name="Pisabarro A."/>
            <person name="Eastwood D.C."/>
            <person name="Martin F."/>
            <person name="Cullen D."/>
            <person name="Grigoriev I.V."/>
            <person name="Hibbett D.S."/>
        </authorList>
    </citation>
    <scope>NUCLEOTIDE SEQUENCE</scope>
    <source>
        <strain evidence="5">FP-58527</strain>
    </source>
</reference>
<feature type="compositionally biased region" description="Pro residues" evidence="1">
    <location>
        <begin position="577"/>
        <end position="587"/>
    </location>
</feature>